<accession>A0ABR4CDF3</accession>
<protein>
    <recommendedName>
        <fullName evidence="5">NAD(P)-binding protein</fullName>
    </recommendedName>
</protein>
<evidence type="ECO:0000256" key="1">
    <source>
        <dbReference type="ARBA" id="ARBA00006484"/>
    </source>
</evidence>
<proteinExistence type="inferred from homology"/>
<evidence type="ECO:0000313" key="3">
    <source>
        <dbReference type="EMBL" id="KAL2067978.1"/>
    </source>
</evidence>
<dbReference type="Gene3D" id="3.40.50.720">
    <property type="entry name" value="NAD(P)-binding Rossmann-like Domain"/>
    <property type="match status" value="1"/>
</dbReference>
<dbReference type="PRINTS" id="PR00081">
    <property type="entry name" value="GDHRDH"/>
</dbReference>
<gene>
    <name evidence="3" type="ORF">VTL71DRAFT_16076</name>
</gene>
<organism evidence="3 4">
    <name type="scientific">Oculimacula yallundae</name>
    <dbReference type="NCBI Taxonomy" id="86028"/>
    <lineage>
        <taxon>Eukaryota</taxon>
        <taxon>Fungi</taxon>
        <taxon>Dikarya</taxon>
        <taxon>Ascomycota</taxon>
        <taxon>Pezizomycotina</taxon>
        <taxon>Leotiomycetes</taxon>
        <taxon>Helotiales</taxon>
        <taxon>Ploettnerulaceae</taxon>
        <taxon>Oculimacula</taxon>
    </lineage>
</organism>
<dbReference type="PANTHER" id="PTHR24320">
    <property type="entry name" value="RETINOL DEHYDROGENASE"/>
    <property type="match status" value="1"/>
</dbReference>
<evidence type="ECO:0000313" key="4">
    <source>
        <dbReference type="Proteomes" id="UP001595075"/>
    </source>
</evidence>
<dbReference type="EMBL" id="JAZHXI010000009">
    <property type="protein sequence ID" value="KAL2067978.1"/>
    <property type="molecule type" value="Genomic_DNA"/>
</dbReference>
<dbReference type="Pfam" id="PF00106">
    <property type="entry name" value="adh_short"/>
    <property type="match status" value="1"/>
</dbReference>
<dbReference type="Proteomes" id="UP001595075">
    <property type="component" value="Unassembled WGS sequence"/>
</dbReference>
<sequence length="382" mass="41044">MLSHPEFGFATTATEAAGAFGEEIRGKTVLITGISPSSIGSGLAHALASQSPALLILASRTLSNIQLVTSSIHKLYPTIRIAEIELDLSSLSSVRLAVVEIKRVVAERPGGEIDVLFNNAGINISWREMVGSGKDGEGEGEGWEKQFVTNYLGPWLFTGLVLPLMVSSKSAPAGPSPANSGPTAPQEFRRHKRIINTSSEAHRISPIRFSDLHQTPGVKVLREEEPRRGMPVGTLRGDGGYEPAIAYGMSKTANVLHCVELGRRFREIGVGSWAVSPGNIMTGLVRGADEQMLNGMLSGIPDSEWKTIDQGAATLVVAGFDPALEANDGTYLHDCQFKRPSKWASDPVIAERLWKVSKEMVGEGFDIETVKRGSGNGKMSRL</sequence>
<comment type="caution">
    <text evidence="3">The sequence shown here is derived from an EMBL/GenBank/DDBJ whole genome shotgun (WGS) entry which is preliminary data.</text>
</comment>
<keyword evidence="2" id="KW-0560">Oxidoreductase</keyword>
<dbReference type="InterPro" id="IPR002347">
    <property type="entry name" value="SDR_fam"/>
</dbReference>
<comment type="similarity">
    <text evidence="1">Belongs to the short-chain dehydrogenases/reductases (SDR) family.</text>
</comment>
<reference evidence="3 4" key="1">
    <citation type="journal article" date="2024" name="Commun. Biol.">
        <title>Comparative genomic analysis of thermophilic fungi reveals convergent evolutionary adaptations and gene losses.</title>
        <authorList>
            <person name="Steindorff A.S."/>
            <person name="Aguilar-Pontes M.V."/>
            <person name="Robinson A.J."/>
            <person name="Andreopoulos B."/>
            <person name="LaButti K."/>
            <person name="Kuo A."/>
            <person name="Mondo S."/>
            <person name="Riley R."/>
            <person name="Otillar R."/>
            <person name="Haridas S."/>
            <person name="Lipzen A."/>
            <person name="Grimwood J."/>
            <person name="Schmutz J."/>
            <person name="Clum A."/>
            <person name="Reid I.D."/>
            <person name="Moisan M.C."/>
            <person name="Butler G."/>
            <person name="Nguyen T.T.M."/>
            <person name="Dewar K."/>
            <person name="Conant G."/>
            <person name="Drula E."/>
            <person name="Henrissat B."/>
            <person name="Hansel C."/>
            <person name="Singer S."/>
            <person name="Hutchinson M.I."/>
            <person name="de Vries R.P."/>
            <person name="Natvig D.O."/>
            <person name="Powell A.J."/>
            <person name="Tsang A."/>
            <person name="Grigoriev I.V."/>
        </authorList>
    </citation>
    <scope>NUCLEOTIDE SEQUENCE [LARGE SCALE GENOMIC DNA]</scope>
    <source>
        <strain evidence="3 4">CBS 494.80</strain>
    </source>
</reference>
<name>A0ABR4CDF3_9HELO</name>
<dbReference type="PANTHER" id="PTHR24320:SF283">
    <property type="entry name" value="RETINOL DEHYDROGENASE 11"/>
    <property type="match status" value="1"/>
</dbReference>
<dbReference type="SUPFAM" id="SSF51735">
    <property type="entry name" value="NAD(P)-binding Rossmann-fold domains"/>
    <property type="match status" value="1"/>
</dbReference>
<evidence type="ECO:0000256" key="2">
    <source>
        <dbReference type="ARBA" id="ARBA00023002"/>
    </source>
</evidence>
<dbReference type="InterPro" id="IPR036291">
    <property type="entry name" value="NAD(P)-bd_dom_sf"/>
</dbReference>
<evidence type="ECO:0008006" key="5">
    <source>
        <dbReference type="Google" id="ProtNLM"/>
    </source>
</evidence>
<keyword evidence="4" id="KW-1185">Reference proteome</keyword>